<name>A0A3A6QMV2_9EURY</name>
<organism evidence="2 3">
    <name type="scientific">Halonotius pteroides</name>
    <dbReference type="NCBI Taxonomy" id="268735"/>
    <lineage>
        <taxon>Archaea</taxon>
        <taxon>Methanobacteriati</taxon>
        <taxon>Methanobacteriota</taxon>
        <taxon>Stenosarchaea group</taxon>
        <taxon>Halobacteria</taxon>
        <taxon>Halobacteriales</taxon>
        <taxon>Haloferacaceae</taxon>
        <taxon>Halonotius</taxon>
    </lineage>
</organism>
<accession>A0A3A6QMV2</accession>
<dbReference type="PANTHER" id="PTHR33969">
    <property type="entry name" value="SEGREGATION AND CONDENSATION PROTEIN A"/>
    <property type="match status" value="1"/>
</dbReference>
<feature type="region of interest" description="Disordered" evidence="1">
    <location>
        <begin position="1"/>
        <end position="31"/>
    </location>
</feature>
<dbReference type="PANTHER" id="PTHR33969:SF2">
    <property type="entry name" value="SEGREGATION AND CONDENSATION PROTEIN A"/>
    <property type="match status" value="1"/>
</dbReference>
<dbReference type="OrthoDB" id="53244at2157"/>
<keyword evidence="3" id="KW-1185">Reference proteome</keyword>
<dbReference type="AlphaFoldDB" id="A0A3A6QMV2"/>
<evidence type="ECO:0000313" key="2">
    <source>
        <dbReference type="EMBL" id="RJX49076.1"/>
    </source>
</evidence>
<evidence type="ECO:0000256" key="1">
    <source>
        <dbReference type="SAM" id="MobiDB-lite"/>
    </source>
</evidence>
<dbReference type="Gene3D" id="6.10.250.2410">
    <property type="match status" value="1"/>
</dbReference>
<dbReference type="InterPro" id="IPR003768">
    <property type="entry name" value="ScpA"/>
</dbReference>
<gene>
    <name evidence="2" type="ORF">DP106_10125</name>
</gene>
<comment type="caution">
    <text evidence="2">The sequence shown here is derived from an EMBL/GenBank/DDBJ whole genome shotgun (WGS) entry which is preliminary data.</text>
</comment>
<feature type="region of interest" description="Disordered" evidence="1">
    <location>
        <begin position="281"/>
        <end position="304"/>
    </location>
</feature>
<reference evidence="2 3" key="1">
    <citation type="submission" date="2018-06" db="EMBL/GenBank/DDBJ databases">
        <title>Halonotius sp. F13-13 a new haloarchaeeon isolated from a solar saltern from Isla Cristina, Huelva, Spain.</title>
        <authorList>
            <person name="Duran-Viseras A."/>
            <person name="Sanchez-Porro C."/>
            <person name="Ventosa A."/>
        </authorList>
    </citation>
    <scope>NUCLEOTIDE SEQUENCE [LARGE SCALE GENOMIC DNA]</scope>
    <source>
        <strain evidence="2 3">CECT 7525</strain>
    </source>
</reference>
<feature type="compositionally biased region" description="Acidic residues" evidence="1">
    <location>
        <begin position="290"/>
        <end position="304"/>
    </location>
</feature>
<dbReference type="Pfam" id="PF02616">
    <property type="entry name" value="SMC_ScpA"/>
    <property type="match status" value="1"/>
</dbReference>
<dbReference type="Proteomes" id="UP000281564">
    <property type="component" value="Unassembled WGS sequence"/>
</dbReference>
<dbReference type="RefSeq" id="WP_120085085.1">
    <property type="nucleotide sequence ID" value="NZ_QMDW01000013.1"/>
</dbReference>
<proteinExistence type="predicted"/>
<protein>
    <submittedName>
        <fullName evidence="2">Segregation/condensation protein A</fullName>
    </submittedName>
</protein>
<sequence length="304" mass="34033">MTDLPDAVGLDGISGEYNGEQERPTEPTDDEVEPVELLVQLAEDGEIEPWDTDIVEVTDAFLSKLEATDLRTSARALFYASVLLRMKGDELLDPTENETDDEPEPWEQAFEDGAGVDDEADGASGFDPVDELEAEMDRRLDRKSTRGNPETLDELVRELREAERDNWWKRRREYDTSDTGGGGYGTQTVDYRATDDFRAADEPTEGDVTANTHTEDIESVIEQVQAALAPEFDNGRSEVLYAEIEAAGGRPFMTYLALLFLSHRGELRLQQDDLFGDLWVQDPAQRSGDDEQDEPDEELEATAD</sequence>
<evidence type="ECO:0000313" key="3">
    <source>
        <dbReference type="Proteomes" id="UP000281564"/>
    </source>
</evidence>
<dbReference type="EMBL" id="QMDW01000013">
    <property type="protein sequence ID" value="RJX49076.1"/>
    <property type="molecule type" value="Genomic_DNA"/>
</dbReference>